<gene>
    <name evidence="3" type="ORF">PK35_06990</name>
</gene>
<dbReference type="STRING" id="1382798.PK35_06990"/>
<evidence type="ECO:0000313" key="3">
    <source>
        <dbReference type="EMBL" id="KJD33674.1"/>
    </source>
</evidence>
<name>A0A0D7W3Q5_9FLAO</name>
<feature type="domain" description="Signal transduction histidine kinase internal region" evidence="2">
    <location>
        <begin position="163"/>
        <end position="239"/>
    </location>
</feature>
<dbReference type="InterPro" id="IPR036890">
    <property type="entry name" value="HATPase_C_sf"/>
</dbReference>
<protein>
    <recommendedName>
        <fullName evidence="2">Signal transduction histidine kinase internal region domain-containing protein</fullName>
    </recommendedName>
</protein>
<dbReference type="PATRIC" id="fig|1382798.3.peg.2722"/>
<keyword evidence="1" id="KW-0812">Transmembrane</keyword>
<keyword evidence="1" id="KW-1133">Transmembrane helix</keyword>
<comment type="caution">
    <text evidence="3">The sequence shown here is derived from an EMBL/GenBank/DDBJ whole genome shotgun (WGS) entry which is preliminary data.</text>
</comment>
<reference evidence="3 4" key="1">
    <citation type="journal article" date="2015" name="Antonie Van Leeuwenhoek">
        <title>Tamlana nanhaiensis sp. nov., isolated from surface seawater collected from the South China Sea.</title>
        <authorList>
            <person name="Liu X."/>
            <person name="Lai Q."/>
            <person name="Du Y."/>
            <person name="Li G."/>
            <person name="Sun F."/>
            <person name="Shao Z."/>
        </authorList>
    </citation>
    <scope>NUCLEOTIDE SEQUENCE [LARGE SCALE GENOMIC DNA]</scope>
    <source>
        <strain evidence="3 4">FHC16</strain>
    </source>
</reference>
<accession>A0A0D7W3Q5</accession>
<dbReference type="InterPro" id="IPR010559">
    <property type="entry name" value="Sig_transdc_His_kin_internal"/>
</dbReference>
<proteinExistence type="predicted"/>
<feature type="transmembrane region" description="Helical" evidence="1">
    <location>
        <begin position="122"/>
        <end position="143"/>
    </location>
</feature>
<sequence length="350" mass="40890">MNNLKKIPVFVFHILIWIFFLVISTSQIYYKIGVIPHDFIIRYCILILAFYLNYSLFVPHLLLNKKTVLYFTVLISFSFFFTYLLNDIIPKPQFKPLNFDLKNPPNLPHPDNEPFFFNFRGFFPSGGLLLLIFALSTSIKLGFEWFKSERQRVEIESEKVNSELSFLKAQLNPHFLFNSLNSIYSLAHKQSKDTTNAIVILSDLMRYMIYEANKALVPLEKEIDYIKNYVSLQLLRLKDSSNVKINVHGDLKYSIEPLLLISFIENAFKYGTDFTGKTNVCIKIRIENEQLNLYVFNSVSHQQPKSEDSGVGLQNIKNRLHLLYPNQHHLDIKNDKKSYEVNLTLKLKAL</sequence>
<feature type="transmembrane region" description="Helical" evidence="1">
    <location>
        <begin position="68"/>
        <end position="85"/>
    </location>
</feature>
<organism evidence="3 4">
    <name type="scientific">Neotamlana nanhaiensis</name>
    <dbReference type="NCBI Taxonomy" id="1382798"/>
    <lineage>
        <taxon>Bacteria</taxon>
        <taxon>Pseudomonadati</taxon>
        <taxon>Bacteroidota</taxon>
        <taxon>Flavobacteriia</taxon>
        <taxon>Flavobacteriales</taxon>
        <taxon>Flavobacteriaceae</taxon>
        <taxon>Neotamlana</taxon>
    </lineage>
</organism>
<feature type="transmembrane region" description="Helical" evidence="1">
    <location>
        <begin position="40"/>
        <end position="61"/>
    </location>
</feature>
<evidence type="ECO:0000256" key="1">
    <source>
        <dbReference type="SAM" id="Phobius"/>
    </source>
</evidence>
<dbReference type="PANTHER" id="PTHR34220">
    <property type="entry name" value="SENSOR HISTIDINE KINASE YPDA"/>
    <property type="match status" value="1"/>
</dbReference>
<keyword evidence="1" id="KW-0472">Membrane</keyword>
<dbReference type="Gene3D" id="3.30.565.10">
    <property type="entry name" value="Histidine kinase-like ATPase, C-terminal domain"/>
    <property type="match status" value="1"/>
</dbReference>
<dbReference type="PANTHER" id="PTHR34220:SF7">
    <property type="entry name" value="SENSOR HISTIDINE KINASE YPDA"/>
    <property type="match status" value="1"/>
</dbReference>
<feature type="transmembrane region" description="Helical" evidence="1">
    <location>
        <begin position="7"/>
        <end position="28"/>
    </location>
</feature>
<dbReference type="InterPro" id="IPR050640">
    <property type="entry name" value="Bact_2-comp_sensor_kinase"/>
</dbReference>
<dbReference type="Proteomes" id="UP000032361">
    <property type="component" value="Unassembled WGS sequence"/>
</dbReference>
<evidence type="ECO:0000259" key="2">
    <source>
        <dbReference type="Pfam" id="PF06580"/>
    </source>
</evidence>
<dbReference type="GO" id="GO:0016020">
    <property type="term" value="C:membrane"/>
    <property type="evidence" value="ECO:0007669"/>
    <property type="project" value="InterPro"/>
</dbReference>
<dbReference type="EMBL" id="JTDV01000003">
    <property type="protein sequence ID" value="KJD33674.1"/>
    <property type="molecule type" value="Genomic_DNA"/>
</dbReference>
<dbReference type="Pfam" id="PF06580">
    <property type="entry name" value="His_kinase"/>
    <property type="match status" value="1"/>
</dbReference>
<keyword evidence="4" id="KW-1185">Reference proteome</keyword>
<dbReference type="AlphaFoldDB" id="A0A0D7W3Q5"/>
<evidence type="ECO:0000313" key="4">
    <source>
        <dbReference type="Proteomes" id="UP000032361"/>
    </source>
</evidence>
<dbReference type="GO" id="GO:0000155">
    <property type="term" value="F:phosphorelay sensor kinase activity"/>
    <property type="evidence" value="ECO:0007669"/>
    <property type="project" value="InterPro"/>
</dbReference>